<dbReference type="SUPFAM" id="SSF57783">
    <property type="entry name" value="Zinc beta-ribbon"/>
    <property type="match status" value="1"/>
</dbReference>
<keyword evidence="3" id="KW-1185">Reference proteome</keyword>
<accession>A0ABU9GUY2</accession>
<protein>
    <recommendedName>
        <fullName evidence="1">Protein YjdM N-terminal domain-containing protein</fullName>
    </recommendedName>
</protein>
<gene>
    <name evidence="2" type="ORF">V6256_16300</name>
</gene>
<dbReference type="RefSeq" id="WP_341599218.1">
    <property type="nucleotide sequence ID" value="NZ_JBAKAZ010000504.1"/>
</dbReference>
<sequence>MTNPPCRKCRSEFVYPDQDVLMCPECG</sequence>
<name>A0ABU9GUY2_9GAMM</name>
<proteinExistence type="predicted"/>
<dbReference type="Pfam" id="PF08274">
    <property type="entry name" value="Zn_Ribbon_YjdM"/>
    <property type="match status" value="1"/>
</dbReference>
<reference evidence="2 3" key="1">
    <citation type="submission" date="2024-02" db="EMBL/GenBank/DDBJ databases">
        <title>Bacteria isolated from the canopy kelp, Nereocystis luetkeana.</title>
        <authorList>
            <person name="Pfister C.A."/>
            <person name="Younker I.T."/>
            <person name="Light S.H."/>
        </authorList>
    </citation>
    <scope>NUCLEOTIDE SEQUENCE [LARGE SCALE GENOMIC DNA]</scope>
    <source>
        <strain evidence="2 3">TI.1.05</strain>
    </source>
</reference>
<dbReference type="EMBL" id="JBAKAZ010000504">
    <property type="protein sequence ID" value="MEL0631117.1"/>
    <property type="molecule type" value="Genomic_DNA"/>
</dbReference>
<dbReference type="Gene3D" id="2.20.25.10">
    <property type="match status" value="1"/>
</dbReference>
<comment type="caution">
    <text evidence="2">The sequence shown here is derived from an EMBL/GenBank/DDBJ whole genome shotgun (WGS) entry which is preliminary data.</text>
</comment>
<dbReference type="Proteomes" id="UP001369082">
    <property type="component" value="Unassembled WGS sequence"/>
</dbReference>
<evidence type="ECO:0000313" key="2">
    <source>
        <dbReference type="EMBL" id="MEL0631117.1"/>
    </source>
</evidence>
<feature type="domain" description="Protein YjdM N-terminal" evidence="1">
    <location>
        <begin position="4"/>
        <end position="27"/>
    </location>
</feature>
<evidence type="ECO:0000259" key="1">
    <source>
        <dbReference type="Pfam" id="PF08274"/>
    </source>
</evidence>
<dbReference type="InterPro" id="IPR013987">
    <property type="entry name" value="YjdM_N"/>
</dbReference>
<evidence type="ECO:0000313" key="3">
    <source>
        <dbReference type="Proteomes" id="UP001369082"/>
    </source>
</evidence>
<organism evidence="2 3">
    <name type="scientific">Psychromonas aquatilis</name>
    <dbReference type="NCBI Taxonomy" id="2005072"/>
    <lineage>
        <taxon>Bacteria</taxon>
        <taxon>Pseudomonadati</taxon>
        <taxon>Pseudomonadota</taxon>
        <taxon>Gammaproteobacteria</taxon>
        <taxon>Alteromonadales</taxon>
        <taxon>Psychromonadaceae</taxon>
        <taxon>Psychromonas</taxon>
    </lineage>
</organism>